<accession>A0ABD3Q899</accession>
<organism evidence="6 7">
    <name type="scientific">Cyclotella cryptica</name>
    <dbReference type="NCBI Taxonomy" id="29204"/>
    <lineage>
        <taxon>Eukaryota</taxon>
        <taxon>Sar</taxon>
        <taxon>Stramenopiles</taxon>
        <taxon>Ochrophyta</taxon>
        <taxon>Bacillariophyta</taxon>
        <taxon>Coscinodiscophyceae</taxon>
        <taxon>Thalassiosirophycidae</taxon>
        <taxon>Stephanodiscales</taxon>
        <taxon>Stephanodiscaceae</taxon>
        <taxon>Cyclotella</taxon>
    </lineage>
</organism>
<dbReference type="GO" id="GO:0016787">
    <property type="term" value="F:hydrolase activity"/>
    <property type="evidence" value="ECO:0007669"/>
    <property type="project" value="UniProtKB-KW"/>
</dbReference>
<feature type="domain" description="ATP-dependent rRNA helicase SPB4-like C-terminal extension" evidence="5">
    <location>
        <begin position="176"/>
        <end position="203"/>
    </location>
</feature>
<keyword evidence="4" id="KW-0812">Transmembrane</keyword>
<feature type="region of interest" description="Disordered" evidence="3">
    <location>
        <begin position="216"/>
        <end position="256"/>
    </location>
</feature>
<dbReference type="AlphaFoldDB" id="A0ABD3Q899"/>
<dbReference type="GO" id="GO:0004386">
    <property type="term" value="F:helicase activity"/>
    <property type="evidence" value="ECO:0007669"/>
    <property type="project" value="UniProtKB-KW"/>
</dbReference>
<proteinExistence type="predicted"/>
<protein>
    <recommendedName>
        <fullName evidence="5">ATP-dependent rRNA helicase SPB4-like C-terminal extension domain-containing protein</fullName>
    </recommendedName>
</protein>
<dbReference type="Proteomes" id="UP001516023">
    <property type="component" value="Unassembled WGS sequence"/>
</dbReference>
<evidence type="ECO:0000259" key="5">
    <source>
        <dbReference type="Pfam" id="PF13959"/>
    </source>
</evidence>
<keyword evidence="4" id="KW-1133">Transmembrane helix</keyword>
<comment type="caution">
    <text evidence="6">The sequence shown here is derived from an EMBL/GenBank/DDBJ whole genome shotgun (WGS) entry which is preliminary data.</text>
</comment>
<keyword evidence="1" id="KW-0378">Hydrolase</keyword>
<keyword evidence="2" id="KW-0347">Helicase</keyword>
<evidence type="ECO:0000256" key="1">
    <source>
        <dbReference type="ARBA" id="ARBA00022801"/>
    </source>
</evidence>
<keyword evidence="2" id="KW-0067">ATP-binding</keyword>
<feature type="compositionally biased region" description="Basic and acidic residues" evidence="3">
    <location>
        <begin position="244"/>
        <end position="256"/>
    </location>
</feature>
<reference evidence="6 7" key="1">
    <citation type="journal article" date="2020" name="G3 (Bethesda)">
        <title>Improved Reference Genome for Cyclotella cryptica CCMP332, a Model for Cell Wall Morphogenesis, Salinity Adaptation, and Lipid Production in Diatoms (Bacillariophyta).</title>
        <authorList>
            <person name="Roberts W.R."/>
            <person name="Downey K.M."/>
            <person name="Ruck E.C."/>
            <person name="Traller J.C."/>
            <person name="Alverson A.J."/>
        </authorList>
    </citation>
    <scope>NUCLEOTIDE SEQUENCE [LARGE SCALE GENOMIC DNA]</scope>
    <source>
        <strain evidence="6 7">CCMP332</strain>
    </source>
</reference>
<evidence type="ECO:0000256" key="2">
    <source>
        <dbReference type="ARBA" id="ARBA00022806"/>
    </source>
</evidence>
<evidence type="ECO:0000256" key="3">
    <source>
        <dbReference type="SAM" id="MobiDB-lite"/>
    </source>
</evidence>
<evidence type="ECO:0000313" key="6">
    <source>
        <dbReference type="EMBL" id="KAL3795741.1"/>
    </source>
</evidence>
<dbReference type="InterPro" id="IPR025313">
    <property type="entry name" value="SPB4-like_CTE"/>
</dbReference>
<gene>
    <name evidence="6" type="ORF">HJC23_008228</name>
</gene>
<name>A0ABD3Q899_9STRA</name>
<sequence length="256" mass="28635">MILDLESSIFYSMFIACSSHFIAFCALVYHRDILESIGVSNFGPTDVAVLYEHATVGPHVHMGTLRTLVEEEDTVEEIRFRRRIGDRDEDEMRCGDDCCWGREGGDGIVATFFNSLKRNVRIFCIQPKTRRQIQLSSSILPGKIGLIMVDVNDVLIPYDGHGVAVKKFFVEADDRSLRDIFDVHTLDLAAVGRAFGFTAPPKVDLAISVKEPKARRHNGQVVNGKGKTGKMANGHSFSASNPYGRREKSDKRQFSH</sequence>
<keyword evidence="7" id="KW-1185">Reference proteome</keyword>
<keyword evidence="4" id="KW-0472">Membrane</keyword>
<dbReference type="Pfam" id="PF13959">
    <property type="entry name" value="CTE_SPB4"/>
    <property type="match status" value="1"/>
</dbReference>
<dbReference type="EMBL" id="JABMIG020000068">
    <property type="protein sequence ID" value="KAL3795741.1"/>
    <property type="molecule type" value="Genomic_DNA"/>
</dbReference>
<keyword evidence="2" id="KW-0547">Nucleotide-binding</keyword>
<feature type="transmembrane region" description="Helical" evidence="4">
    <location>
        <begin position="9"/>
        <end position="29"/>
    </location>
</feature>
<evidence type="ECO:0000256" key="4">
    <source>
        <dbReference type="SAM" id="Phobius"/>
    </source>
</evidence>
<evidence type="ECO:0000313" key="7">
    <source>
        <dbReference type="Proteomes" id="UP001516023"/>
    </source>
</evidence>